<evidence type="ECO:0000256" key="2">
    <source>
        <dbReference type="SAM" id="Phobius"/>
    </source>
</evidence>
<gene>
    <name evidence="4" type="ORF">PSON_ATCC_30995.1.T0880095</name>
</gene>
<organism evidence="4 5">
    <name type="scientific">Paramecium sonneborni</name>
    <dbReference type="NCBI Taxonomy" id="65129"/>
    <lineage>
        <taxon>Eukaryota</taxon>
        <taxon>Sar</taxon>
        <taxon>Alveolata</taxon>
        <taxon>Ciliophora</taxon>
        <taxon>Intramacronucleata</taxon>
        <taxon>Oligohymenophorea</taxon>
        <taxon>Peniculida</taxon>
        <taxon>Parameciidae</taxon>
        <taxon>Paramecium</taxon>
    </lineage>
</organism>
<dbReference type="Pfam" id="PF00168">
    <property type="entry name" value="C2"/>
    <property type="match status" value="1"/>
</dbReference>
<evidence type="ECO:0000256" key="1">
    <source>
        <dbReference type="SAM" id="Coils"/>
    </source>
</evidence>
<name>A0A8S1PUS5_9CILI</name>
<dbReference type="PROSITE" id="PS50004">
    <property type="entry name" value="C2"/>
    <property type="match status" value="1"/>
</dbReference>
<comment type="caution">
    <text evidence="4">The sequence shown here is derived from an EMBL/GenBank/DDBJ whole genome shotgun (WGS) entry which is preliminary data.</text>
</comment>
<reference evidence="4" key="1">
    <citation type="submission" date="2021-01" db="EMBL/GenBank/DDBJ databases">
        <authorList>
            <consortium name="Genoscope - CEA"/>
            <person name="William W."/>
        </authorList>
    </citation>
    <scope>NUCLEOTIDE SEQUENCE</scope>
</reference>
<keyword evidence="2" id="KW-0472">Membrane</keyword>
<evidence type="ECO:0000259" key="3">
    <source>
        <dbReference type="PROSITE" id="PS50004"/>
    </source>
</evidence>
<keyword evidence="5" id="KW-1185">Reference proteome</keyword>
<keyword evidence="1" id="KW-0175">Coiled coil</keyword>
<protein>
    <recommendedName>
        <fullName evidence="3">C2 domain-containing protein</fullName>
    </recommendedName>
</protein>
<dbReference type="InterPro" id="IPR000008">
    <property type="entry name" value="C2_dom"/>
</dbReference>
<keyword evidence="2" id="KW-1133">Transmembrane helix</keyword>
<feature type="transmembrane region" description="Helical" evidence="2">
    <location>
        <begin position="423"/>
        <end position="450"/>
    </location>
</feature>
<sequence>MITLKHIERTFERFDYQKNSVLTGQEIQQKMNKMIGNQDMDSDVLNEILAQCQKTINKNYEQIYRMQDLAQTIYSAIIILRNKLEKIKSDINTLEENYERKQQQIQATSNRSEIKYVYLMINSANNISKKIQYSDCYLQVSLGTQSQRLKPIEHFDMINPEFNREIEFSIPNNMYILTIQFCTKQSDSTLPTLLGQAQISISSLEEQLKPLKLQLKDPLGKEVGCFIDMQVQLILNRNEYLQNQVGLTKDKIKQLTELNKQVTLQYELLTRPFNQIENINNQNGQSNIQQEINFNLEKKPFEVAADPLITSKIDINQTHANSQPENEYPQAPNDLESGMTIFSIYGLITLFICSAKPSFLDLLICYGLLFTVFMDRFEPEHVKLVGLGLIASIIYDILWLSQYHSWWNSTNYNNPEWGQNSALLLKIVLVLTYILFFYKFLVFYYIYLFYKETLDPVKSFSFKIWNIQYKVGKNRQHVFWQ</sequence>
<feature type="coiled-coil region" evidence="1">
    <location>
        <begin position="77"/>
        <end position="111"/>
    </location>
</feature>
<dbReference type="EMBL" id="CAJJDN010000088">
    <property type="protein sequence ID" value="CAD8107070.1"/>
    <property type="molecule type" value="Genomic_DNA"/>
</dbReference>
<dbReference type="CDD" id="cd00030">
    <property type="entry name" value="C2"/>
    <property type="match status" value="1"/>
</dbReference>
<evidence type="ECO:0000313" key="5">
    <source>
        <dbReference type="Proteomes" id="UP000692954"/>
    </source>
</evidence>
<feature type="transmembrane region" description="Helical" evidence="2">
    <location>
        <begin position="342"/>
        <end position="372"/>
    </location>
</feature>
<accession>A0A8S1PUS5</accession>
<keyword evidence="2" id="KW-0812">Transmembrane</keyword>
<feature type="transmembrane region" description="Helical" evidence="2">
    <location>
        <begin position="384"/>
        <end position="403"/>
    </location>
</feature>
<evidence type="ECO:0000313" key="4">
    <source>
        <dbReference type="EMBL" id="CAD8107070.1"/>
    </source>
</evidence>
<proteinExistence type="predicted"/>
<dbReference type="Proteomes" id="UP000692954">
    <property type="component" value="Unassembled WGS sequence"/>
</dbReference>
<dbReference type="AlphaFoldDB" id="A0A8S1PUS5"/>
<feature type="domain" description="C2" evidence="3">
    <location>
        <begin position="97"/>
        <end position="215"/>
    </location>
</feature>